<dbReference type="SUPFAM" id="SSF56935">
    <property type="entry name" value="Porins"/>
    <property type="match status" value="1"/>
</dbReference>
<accession>A0A7X5V3E3</accession>
<reference evidence="15 16" key="1">
    <citation type="submission" date="2020-03" db="EMBL/GenBank/DDBJ databases">
        <title>Genomic Encyclopedia of Type Strains, Phase IV (KMG-IV): sequencing the most valuable type-strain genomes for metagenomic binning, comparative biology and taxonomic classification.</title>
        <authorList>
            <person name="Goeker M."/>
        </authorList>
    </citation>
    <scope>NUCLEOTIDE SEQUENCE [LARGE SCALE GENOMIC DNA]</scope>
    <source>
        <strain evidence="15 16">DSM 4733</strain>
    </source>
</reference>
<keyword evidence="3" id="KW-1134">Transmembrane beta strand</keyword>
<keyword evidence="2" id="KW-0813">Transport</keyword>
<comment type="subcellular location">
    <subcellularLocation>
        <location evidence="1">Cell outer membrane</location>
        <topology evidence="1">Multi-pass membrane protein</topology>
    </subcellularLocation>
</comment>
<keyword evidence="7" id="KW-0406">Ion transport</keyword>
<evidence type="ECO:0000256" key="11">
    <source>
        <dbReference type="RuleBase" id="RU003357"/>
    </source>
</evidence>
<sequence>MEYRPLLLGASALALVWSGAAAAQTAAEPAQDAPAAASAADAEESEIVVTAQRRNENLMTTAVSASVLSGTQLDNKGVANVDALQFAMPSIVVNNFGQGNDFNIRGIGKAEHNTQTTTGVITYRDGVPTFPGYVQGEPYYDVANIQVLRGPQGTIVGQNATGGAVFVNTNDPVIGGGIHGYFNLNYGNYNEAGAQGAVNLPLSDTFAARVALYGSRRDSFYNITGPNGGPYPYDKGNVGIMAGRISFLWKPSDSLSVLWKTDLGHLDMGAYPASPYANHFKTLPGTATPNPNYRDLFDVSFNAPQAARDEFVRSTLKAEYEFSGGVKLRSVSSYQWANTLYRADLDGTATGISTFFDSVDEQQVTTELNLISPDNQRVTWLLGAFGLWNDYYFRKPYQFVVDLADPFNLPTAQYKLQGTNPTRSLAAFGQIGFAITPNLKIDAGIRYTASRSTNHVDVLQYGTYIRQDQTVKSDNVSYKVSLGWKASESQYLYGFVATGFRPGGLNVPVGLGLPAPFKPEEVTSYEAGWKANWAGGKVRTTITGFYNDYKNFQVIIGYPTFPTFGIELNVPDKTKIYGFEAETELHFGGLRIDAGVSVLHSELGTFYAVDTRNPPAGTPTDPVLPCNPATGPASAKCINLTGRRQTYAPNFTFNVGAQYEIGLGNGDKLTPRVNFGHVGDQWATLFENPARGDLLEARNILNAQLAYQHKSWTVTLYGTNLTDQHYPAALNSGLYFAGPPRQYGIKLLKTF</sequence>
<dbReference type="PANTHER" id="PTHR32552:SF81">
    <property type="entry name" value="TONB-DEPENDENT OUTER MEMBRANE RECEPTOR"/>
    <property type="match status" value="1"/>
</dbReference>
<dbReference type="Pfam" id="PF00593">
    <property type="entry name" value="TonB_dep_Rec_b-barrel"/>
    <property type="match status" value="1"/>
</dbReference>
<proteinExistence type="inferred from homology"/>
<evidence type="ECO:0000256" key="7">
    <source>
        <dbReference type="ARBA" id="ARBA00023065"/>
    </source>
</evidence>
<gene>
    <name evidence="15" type="ORF">FHR20_003592</name>
</gene>
<evidence type="ECO:0000259" key="14">
    <source>
        <dbReference type="Pfam" id="PF07715"/>
    </source>
</evidence>
<evidence type="ECO:0000256" key="5">
    <source>
        <dbReference type="ARBA" id="ARBA00022692"/>
    </source>
</evidence>
<name>A0A7X5V3E3_9SPHN</name>
<keyword evidence="16" id="KW-1185">Reference proteome</keyword>
<dbReference type="InterPro" id="IPR039426">
    <property type="entry name" value="TonB-dep_rcpt-like"/>
</dbReference>
<feature type="chain" id="PRO_5031163594" evidence="12">
    <location>
        <begin position="23"/>
        <end position="751"/>
    </location>
</feature>
<evidence type="ECO:0000256" key="2">
    <source>
        <dbReference type="ARBA" id="ARBA00022448"/>
    </source>
</evidence>
<dbReference type="InterPro" id="IPR036942">
    <property type="entry name" value="Beta-barrel_TonB_sf"/>
</dbReference>
<feature type="domain" description="TonB-dependent receptor plug" evidence="14">
    <location>
        <begin position="58"/>
        <end position="164"/>
    </location>
</feature>
<dbReference type="InterPro" id="IPR000531">
    <property type="entry name" value="Beta-barrel_TonB"/>
</dbReference>
<dbReference type="AlphaFoldDB" id="A0A7X5V3E3"/>
<evidence type="ECO:0000256" key="10">
    <source>
        <dbReference type="ARBA" id="ARBA00023237"/>
    </source>
</evidence>
<keyword evidence="15" id="KW-0675">Receptor</keyword>
<evidence type="ECO:0000313" key="15">
    <source>
        <dbReference type="EMBL" id="NIJ66616.1"/>
    </source>
</evidence>
<evidence type="ECO:0000313" key="16">
    <source>
        <dbReference type="Proteomes" id="UP000564677"/>
    </source>
</evidence>
<keyword evidence="9 11" id="KW-0472">Membrane</keyword>
<keyword evidence="5" id="KW-0812">Transmembrane</keyword>
<evidence type="ECO:0000256" key="4">
    <source>
        <dbReference type="ARBA" id="ARBA00022496"/>
    </source>
</evidence>
<evidence type="ECO:0000256" key="8">
    <source>
        <dbReference type="ARBA" id="ARBA00023077"/>
    </source>
</evidence>
<evidence type="ECO:0000256" key="9">
    <source>
        <dbReference type="ARBA" id="ARBA00023136"/>
    </source>
</evidence>
<feature type="signal peptide" evidence="12">
    <location>
        <begin position="1"/>
        <end position="22"/>
    </location>
</feature>
<dbReference type="RefSeq" id="WP_167300954.1">
    <property type="nucleotide sequence ID" value="NZ_JAASQV010000004.1"/>
</dbReference>
<dbReference type="GO" id="GO:0009279">
    <property type="term" value="C:cell outer membrane"/>
    <property type="evidence" value="ECO:0007669"/>
    <property type="project" value="UniProtKB-SubCell"/>
</dbReference>
<protein>
    <submittedName>
        <fullName evidence="15">Iron complex outermembrane receptor protein</fullName>
    </submittedName>
</protein>
<dbReference type="Pfam" id="PF07715">
    <property type="entry name" value="Plug"/>
    <property type="match status" value="1"/>
</dbReference>
<dbReference type="Proteomes" id="UP000564677">
    <property type="component" value="Unassembled WGS sequence"/>
</dbReference>
<comment type="similarity">
    <text evidence="11">Belongs to the TonB-dependent receptor family.</text>
</comment>
<feature type="domain" description="TonB-dependent receptor-like beta-barrel" evidence="13">
    <location>
        <begin position="281"/>
        <end position="721"/>
    </location>
</feature>
<keyword evidence="4" id="KW-0410">Iron transport</keyword>
<keyword evidence="10" id="KW-0998">Cell outer membrane</keyword>
<evidence type="ECO:0000256" key="3">
    <source>
        <dbReference type="ARBA" id="ARBA00022452"/>
    </source>
</evidence>
<dbReference type="EMBL" id="JAASQV010000004">
    <property type="protein sequence ID" value="NIJ66616.1"/>
    <property type="molecule type" value="Genomic_DNA"/>
</dbReference>
<comment type="caution">
    <text evidence="15">The sequence shown here is derived from an EMBL/GenBank/DDBJ whole genome shotgun (WGS) entry which is preliminary data.</text>
</comment>
<keyword evidence="12" id="KW-0732">Signal</keyword>
<dbReference type="PANTHER" id="PTHR32552">
    <property type="entry name" value="FERRICHROME IRON RECEPTOR-RELATED"/>
    <property type="match status" value="1"/>
</dbReference>
<dbReference type="Gene3D" id="2.40.170.20">
    <property type="entry name" value="TonB-dependent receptor, beta-barrel domain"/>
    <property type="match status" value="1"/>
</dbReference>
<evidence type="ECO:0000259" key="13">
    <source>
        <dbReference type="Pfam" id="PF00593"/>
    </source>
</evidence>
<dbReference type="InterPro" id="IPR012910">
    <property type="entry name" value="Plug_dom"/>
</dbReference>
<evidence type="ECO:0000256" key="6">
    <source>
        <dbReference type="ARBA" id="ARBA00023004"/>
    </source>
</evidence>
<evidence type="ECO:0000256" key="1">
    <source>
        <dbReference type="ARBA" id="ARBA00004571"/>
    </source>
</evidence>
<keyword evidence="6" id="KW-0408">Iron</keyword>
<dbReference type="GO" id="GO:0006826">
    <property type="term" value="P:iron ion transport"/>
    <property type="evidence" value="ECO:0007669"/>
    <property type="project" value="UniProtKB-KW"/>
</dbReference>
<keyword evidence="8 11" id="KW-0798">TonB box</keyword>
<organism evidence="15 16">
    <name type="scientific">Sphingomonas leidyi</name>
    <dbReference type="NCBI Taxonomy" id="68569"/>
    <lineage>
        <taxon>Bacteria</taxon>
        <taxon>Pseudomonadati</taxon>
        <taxon>Pseudomonadota</taxon>
        <taxon>Alphaproteobacteria</taxon>
        <taxon>Sphingomonadales</taxon>
        <taxon>Sphingomonadaceae</taxon>
        <taxon>Sphingomonas</taxon>
    </lineage>
</organism>
<evidence type="ECO:0000256" key="12">
    <source>
        <dbReference type="SAM" id="SignalP"/>
    </source>
</evidence>